<sequence>MSKEPVPVGNDQLSTEQAVRAMLLALPRLVSRAKRTPMPERLRSLHLAPRHLSLLSFLLFDGPTPVRDLAAGLEVAPTTVSLMVSDLERQGVVRRHADPEDRRRTIVALTGDPETREAIDAWLAAGARAWRKVFDGLTPGERATFVRTIQAYEAEVAAERAD</sequence>
<keyword evidence="3" id="KW-1185">Reference proteome</keyword>
<evidence type="ECO:0000313" key="3">
    <source>
        <dbReference type="Proteomes" id="UP000194218"/>
    </source>
</evidence>
<dbReference type="InterPro" id="IPR000835">
    <property type="entry name" value="HTH_MarR-typ"/>
</dbReference>
<dbReference type="EMBL" id="CP021121">
    <property type="protein sequence ID" value="ARQ70564.1"/>
    <property type="molecule type" value="Genomic_DNA"/>
</dbReference>
<dbReference type="InterPro" id="IPR036388">
    <property type="entry name" value="WH-like_DNA-bd_sf"/>
</dbReference>
<dbReference type="SMART" id="SM00347">
    <property type="entry name" value="HTH_MARR"/>
    <property type="match status" value="1"/>
</dbReference>
<dbReference type="RefSeq" id="WP_086160413.1">
    <property type="nucleotide sequence ID" value="NZ_CP021121.1"/>
</dbReference>
<dbReference type="KEGG" id="smao:CAG99_18475"/>
<organism evidence="2 3">
    <name type="scientific">Streptomyces marincola</name>
    <dbReference type="NCBI Taxonomy" id="2878388"/>
    <lineage>
        <taxon>Bacteria</taxon>
        <taxon>Bacillati</taxon>
        <taxon>Actinomycetota</taxon>
        <taxon>Actinomycetes</taxon>
        <taxon>Kitasatosporales</taxon>
        <taxon>Streptomycetaceae</taxon>
        <taxon>Streptomyces</taxon>
    </lineage>
</organism>
<gene>
    <name evidence="2" type="ORF">CAG99_18475</name>
</gene>
<feature type="domain" description="HTH marR-type" evidence="1">
    <location>
        <begin position="20"/>
        <end position="154"/>
    </location>
</feature>
<protein>
    <submittedName>
        <fullName evidence="2">MarR family transcriptional regulator</fullName>
    </submittedName>
</protein>
<reference evidence="2 3" key="1">
    <citation type="submission" date="2017-05" db="EMBL/GenBank/DDBJ databases">
        <title>Complete genome sequence of Streptomyces sp. SCSIO 03032 revealed the diverse biosynthetic pathways for its bioactive secondary metabolites.</title>
        <authorList>
            <person name="Ma L."/>
            <person name="Zhu Y."/>
            <person name="Zhang W."/>
            <person name="Zhang G."/>
            <person name="Tian X."/>
            <person name="Zhang S."/>
            <person name="Zhang C."/>
        </authorList>
    </citation>
    <scope>NUCLEOTIDE SEQUENCE [LARGE SCALE GENOMIC DNA]</scope>
    <source>
        <strain evidence="2 3">SCSIO 03032</strain>
    </source>
</reference>
<evidence type="ECO:0000259" key="1">
    <source>
        <dbReference type="PROSITE" id="PS50995"/>
    </source>
</evidence>
<dbReference type="Proteomes" id="UP000194218">
    <property type="component" value="Chromosome"/>
</dbReference>
<name>A0A1W7D0L4_9ACTN</name>
<dbReference type="GO" id="GO:0003700">
    <property type="term" value="F:DNA-binding transcription factor activity"/>
    <property type="evidence" value="ECO:0007669"/>
    <property type="project" value="InterPro"/>
</dbReference>
<evidence type="ECO:0000313" key="2">
    <source>
        <dbReference type="EMBL" id="ARQ70564.1"/>
    </source>
</evidence>
<dbReference type="AlphaFoldDB" id="A0A1W7D0L4"/>
<dbReference type="InterPro" id="IPR039422">
    <property type="entry name" value="MarR/SlyA-like"/>
</dbReference>
<dbReference type="PROSITE" id="PS50995">
    <property type="entry name" value="HTH_MARR_2"/>
    <property type="match status" value="1"/>
</dbReference>
<accession>A0A1W7D0L4</accession>
<dbReference type="Gene3D" id="1.10.10.10">
    <property type="entry name" value="Winged helix-like DNA-binding domain superfamily/Winged helix DNA-binding domain"/>
    <property type="match status" value="1"/>
</dbReference>
<dbReference type="GO" id="GO:0006950">
    <property type="term" value="P:response to stress"/>
    <property type="evidence" value="ECO:0007669"/>
    <property type="project" value="TreeGrafter"/>
</dbReference>
<dbReference type="PANTHER" id="PTHR33164:SF57">
    <property type="entry name" value="MARR-FAMILY TRANSCRIPTIONAL REGULATOR"/>
    <property type="match status" value="1"/>
</dbReference>
<dbReference type="PANTHER" id="PTHR33164">
    <property type="entry name" value="TRANSCRIPTIONAL REGULATOR, MARR FAMILY"/>
    <property type="match status" value="1"/>
</dbReference>
<proteinExistence type="predicted"/>
<dbReference type="OrthoDB" id="4547383at2"/>
<dbReference type="Pfam" id="PF01047">
    <property type="entry name" value="MarR"/>
    <property type="match status" value="1"/>
</dbReference>
<dbReference type="InterPro" id="IPR036390">
    <property type="entry name" value="WH_DNA-bd_sf"/>
</dbReference>
<dbReference type="SUPFAM" id="SSF46785">
    <property type="entry name" value="Winged helix' DNA-binding domain"/>
    <property type="match status" value="1"/>
</dbReference>